<organism evidence="1 2">
    <name type="scientific">Colletotrichum truncatum</name>
    <name type="common">Anthracnose fungus</name>
    <name type="synonym">Colletotrichum capsici</name>
    <dbReference type="NCBI Taxonomy" id="5467"/>
    <lineage>
        <taxon>Eukaryota</taxon>
        <taxon>Fungi</taxon>
        <taxon>Dikarya</taxon>
        <taxon>Ascomycota</taxon>
        <taxon>Pezizomycotina</taxon>
        <taxon>Sordariomycetes</taxon>
        <taxon>Hypocreomycetidae</taxon>
        <taxon>Glomerellales</taxon>
        <taxon>Glomerellaceae</taxon>
        <taxon>Colletotrichum</taxon>
        <taxon>Colletotrichum truncatum species complex</taxon>
    </lineage>
</organism>
<name>A0ACC3ZEN1_COLTU</name>
<keyword evidence="2" id="KW-1185">Reference proteome</keyword>
<dbReference type="EMBL" id="VUJX02000001">
    <property type="protein sequence ID" value="KAL0942580.1"/>
    <property type="molecule type" value="Genomic_DNA"/>
</dbReference>
<reference evidence="1 2" key="1">
    <citation type="journal article" date="2020" name="Phytopathology">
        <title>Genome Sequence Resources of Colletotrichum truncatum, C. plurivorum, C. musicola, and C. sojae: Four Species Pathogenic to Soybean (Glycine max).</title>
        <authorList>
            <person name="Rogerio F."/>
            <person name="Boufleur T.R."/>
            <person name="Ciampi-Guillardi M."/>
            <person name="Sukno S.A."/>
            <person name="Thon M.R."/>
            <person name="Massola Junior N.S."/>
            <person name="Baroncelli R."/>
        </authorList>
    </citation>
    <scope>NUCLEOTIDE SEQUENCE [LARGE SCALE GENOMIC DNA]</scope>
    <source>
        <strain evidence="1 2">CMES1059</strain>
    </source>
</reference>
<evidence type="ECO:0000313" key="2">
    <source>
        <dbReference type="Proteomes" id="UP000805649"/>
    </source>
</evidence>
<accession>A0ACC3ZEN1</accession>
<dbReference type="Proteomes" id="UP000805649">
    <property type="component" value="Unassembled WGS sequence"/>
</dbReference>
<protein>
    <submittedName>
        <fullName evidence="1">Uncharacterized protein</fullName>
    </submittedName>
</protein>
<gene>
    <name evidence="1" type="ORF">CTRU02_200466</name>
</gene>
<comment type="caution">
    <text evidence="1">The sequence shown here is derived from an EMBL/GenBank/DDBJ whole genome shotgun (WGS) entry which is preliminary data.</text>
</comment>
<proteinExistence type="predicted"/>
<sequence length="42" mass="4451">MTAAIRDADRSTLASLSNPVFHSLREAAPVCNSNSIHSPISL</sequence>
<evidence type="ECO:0000313" key="1">
    <source>
        <dbReference type="EMBL" id="KAL0942580.1"/>
    </source>
</evidence>